<dbReference type="RefSeq" id="XP_001595582.1">
    <property type="nucleotide sequence ID" value="XM_001595532.1"/>
</dbReference>
<dbReference type="Proteomes" id="UP000001312">
    <property type="component" value="Unassembled WGS sequence"/>
</dbReference>
<dbReference type="KEGG" id="ssl:SS1G_03671"/>
<protein>
    <submittedName>
        <fullName evidence="1">Uncharacterized protein</fullName>
    </submittedName>
</protein>
<dbReference type="InParanoid" id="A7EED1"/>
<evidence type="ECO:0000313" key="1">
    <source>
        <dbReference type="EMBL" id="EDO01197.1"/>
    </source>
</evidence>
<accession>A7EED1</accession>
<name>A7EED1_SCLS1</name>
<sequence>MLKTWAQDRHQDESLDDLWRKMEGVWRIEQI</sequence>
<dbReference type="GeneID" id="5491988"/>
<proteinExistence type="predicted"/>
<dbReference type="HOGENOM" id="CLU_3399626_0_0_1"/>
<reference evidence="2" key="1">
    <citation type="journal article" date="2011" name="PLoS Genet.">
        <title>Genomic analysis of the necrotrophic fungal pathogens Sclerotinia sclerotiorum and Botrytis cinerea.</title>
        <authorList>
            <person name="Amselem J."/>
            <person name="Cuomo C.A."/>
            <person name="van Kan J.A."/>
            <person name="Viaud M."/>
            <person name="Benito E.P."/>
            <person name="Couloux A."/>
            <person name="Coutinho P.M."/>
            <person name="de Vries R.P."/>
            <person name="Dyer P.S."/>
            <person name="Fillinger S."/>
            <person name="Fournier E."/>
            <person name="Gout L."/>
            <person name="Hahn M."/>
            <person name="Kohn L."/>
            <person name="Lapalu N."/>
            <person name="Plummer K.M."/>
            <person name="Pradier J.M."/>
            <person name="Quevillon E."/>
            <person name="Sharon A."/>
            <person name="Simon A."/>
            <person name="ten Have A."/>
            <person name="Tudzynski B."/>
            <person name="Tudzynski P."/>
            <person name="Wincker P."/>
            <person name="Andrew M."/>
            <person name="Anthouard V."/>
            <person name="Beever R.E."/>
            <person name="Beffa R."/>
            <person name="Benoit I."/>
            <person name="Bouzid O."/>
            <person name="Brault B."/>
            <person name="Chen Z."/>
            <person name="Choquer M."/>
            <person name="Collemare J."/>
            <person name="Cotton P."/>
            <person name="Danchin E.G."/>
            <person name="Da Silva C."/>
            <person name="Gautier A."/>
            <person name="Giraud C."/>
            <person name="Giraud T."/>
            <person name="Gonzalez C."/>
            <person name="Grossetete S."/>
            <person name="Guldener U."/>
            <person name="Henrissat B."/>
            <person name="Howlett B.J."/>
            <person name="Kodira C."/>
            <person name="Kretschmer M."/>
            <person name="Lappartient A."/>
            <person name="Leroch M."/>
            <person name="Levis C."/>
            <person name="Mauceli E."/>
            <person name="Neuveglise C."/>
            <person name="Oeser B."/>
            <person name="Pearson M."/>
            <person name="Poulain J."/>
            <person name="Poussereau N."/>
            <person name="Quesneville H."/>
            <person name="Rascle C."/>
            <person name="Schumacher J."/>
            <person name="Segurens B."/>
            <person name="Sexton A."/>
            <person name="Silva E."/>
            <person name="Sirven C."/>
            <person name="Soanes D.M."/>
            <person name="Talbot N.J."/>
            <person name="Templeton M."/>
            <person name="Yandava C."/>
            <person name="Yarden O."/>
            <person name="Zeng Q."/>
            <person name="Rollins J.A."/>
            <person name="Lebrun M.H."/>
            <person name="Dickman M."/>
        </authorList>
    </citation>
    <scope>NUCLEOTIDE SEQUENCE [LARGE SCALE GENOMIC DNA]</scope>
    <source>
        <strain evidence="2">ATCC 18683 / 1980 / Ss-1</strain>
    </source>
</reference>
<dbReference type="EMBL" id="CH476624">
    <property type="protein sequence ID" value="EDO01197.1"/>
    <property type="molecule type" value="Genomic_DNA"/>
</dbReference>
<gene>
    <name evidence="1" type="ORF">SS1G_03671</name>
</gene>
<evidence type="ECO:0000313" key="2">
    <source>
        <dbReference type="Proteomes" id="UP000001312"/>
    </source>
</evidence>
<dbReference type="AlphaFoldDB" id="A7EED1"/>
<organism evidence="1 2">
    <name type="scientific">Sclerotinia sclerotiorum (strain ATCC 18683 / 1980 / Ss-1)</name>
    <name type="common">White mold</name>
    <name type="synonym">Whetzelinia sclerotiorum</name>
    <dbReference type="NCBI Taxonomy" id="665079"/>
    <lineage>
        <taxon>Eukaryota</taxon>
        <taxon>Fungi</taxon>
        <taxon>Dikarya</taxon>
        <taxon>Ascomycota</taxon>
        <taxon>Pezizomycotina</taxon>
        <taxon>Leotiomycetes</taxon>
        <taxon>Helotiales</taxon>
        <taxon>Sclerotiniaceae</taxon>
        <taxon>Sclerotinia</taxon>
    </lineage>
</organism>
<keyword evidence="2" id="KW-1185">Reference proteome</keyword>